<organism evidence="1 2">
    <name type="scientific">Collibacillus ludicampi</name>
    <dbReference type="NCBI Taxonomy" id="2771369"/>
    <lineage>
        <taxon>Bacteria</taxon>
        <taxon>Bacillati</taxon>
        <taxon>Bacillota</taxon>
        <taxon>Bacilli</taxon>
        <taxon>Bacillales</taxon>
        <taxon>Alicyclobacillaceae</taxon>
        <taxon>Collibacillus</taxon>
    </lineage>
</organism>
<sequence>MNKQQLQDFCHRYFAATGCNILHEEPEFIQVELTIDIDKELTDRPYYWLWVEATGEEVKPTVLNLAFSSNKQVEGIESAELVVLGSYRLNQLFESAKKRGQFTLQYHSVRDGELEPYFVISGKLSFLADRRCDEIISYGINMINGERVPRFFPSIMHLPMSPQPPEGCHIKEVRLSFREAWEKFLEATAEKLGAHNHEWAEEAEEHLKQEIEQLETYYGSLLIDNEEEATVITAEKELRLAELKWRYQPRVEFVPFHIGLIYLRKQDVIA</sequence>
<evidence type="ECO:0008006" key="3">
    <source>
        <dbReference type="Google" id="ProtNLM"/>
    </source>
</evidence>
<reference evidence="1" key="1">
    <citation type="journal article" date="2023" name="Int. J. Syst. Evol. Microbiol.">
        <title>Collibacillus ludicampi gen. nov., sp. nov., a new soil bacterium of the family Alicyclobacillaceae.</title>
        <authorList>
            <person name="Jojima T."/>
            <person name="Ioku Y."/>
            <person name="Fukuta Y."/>
            <person name="Shirasaka N."/>
            <person name="Matsumura Y."/>
            <person name="Mori M."/>
        </authorList>
    </citation>
    <scope>NUCLEOTIDE SEQUENCE</scope>
    <source>
        <strain evidence="1">TP075</strain>
    </source>
</reference>
<gene>
    <name evidence="1" type="ORF">DNHGIG_01260</name>
</gene>
<proteinExistence type="predicted"/>
<dbReference type="Proteomes" id="UP001057291">
    <property type="component" value="Unassembled WGS sequence"/>
</dbReference>
<protein>
    <recommendedName>
        <fullName evidence="3">YqhG</fullName>
    </recommendedName>
</protein>
<dbReference type="RefSeq" id="WP_282197848.1">
    <property type="nucleotide sequence ID" value="NZ_BOQE01000001.1"/>
</dbReference>
<comment type="caution">
    <text evidence="1">The sequence shown here is derived from an EMBL/GenBank/DDBJ whole genome shotgun (WGS) entry which is preliminary data.</text>
</comment>
<keyword evidence="2" id="KW-1185">Reference proteome</keyword>
<dbReference type="InterPro" id="IPR024562">
    <property type="entry name" value="YqhG"/>
</dbReference>
<accession>A0AAV4LAR4</accession>
<dbReference type="Pfam" id="PF11079">
    <property type="entry name" value="YqhG"/>
    <property type="match status" value="1"/>
</dbReference>
<dbReference type="AlphaFoldDB" id="A0AAV4LAR4"/>
<dbReference type="EMBL" id="BOQE01000001">
    <property type="protein sequence ID" value="GIM44577.1"/>
    <property type="molecule type" value="Genomic_DNA"/>
</dbReference>
<name>A0AAV4LAR4_9BACL</name>
<evidence type="ECO:0000313" key="2">
    <source>
        <dbReference type="Proteomes" id="UP001057291"/>
    </source>
</evidence>
<evidence type="ECO:0000313" key="1">
    <source>
        <dbReference type="EMBL" id="GIM44577.1"/>
    </source>
</evidence>